<evidence type="ECO:0000256" key="7">
    <source>
        <dbReference type="HAMAP-Rule" id="MF_00902"/>
    </source>
</evidence>
<evidence type="ECO:0000256" key="3">
    <source>
        <dbReference type="ARBA" id="ARBA00022927"/>
    </source>
</evidence>
<keyword evidence="10" id="KW-1185">Reference proteome</keyword>
<dbReference type="PANTHER" id="PTHR30371">
    <property type="entry name" value="SEC-INDEPENDENT PROTEIN TRANSLOCASE PROTEIN TATC"/>
    <property type="match status" value="1"/>
</dbReference>
<gene>
    <name evidence="7 9" type="primary">tatC</name>
    <name evidence="9" type="ORF">PGB27_04130</name>
</gene>
<reference evidence="9 10" key="1">
    <citation type="submission" date="2023-02" db="EMBL/GenBank/DDBJ databases">
        <title>Genome sequencing required for Actinomycetospora new species description.</title>
        <authorList>
            <person name="Saimee Y."/>
            <person name="Duangmal K."/>
        </authorList>
    </citation>
    <scope>NUCLEOTIDE SEQUENCE [LARGE SCALE GENOMIC DNA]</scope>
    <source>
        <strain evidence="9 10">DW7H6</strain>
    </source>
</reference>
<keyword evidence="4 7" id="KW-1133">Transmembrane helix</keyword>
<comment type="similarity">
    <text evidence="7">Belongs to the TatC family.</text>
</comment>
<dbReference type="RefSeq" id="WP_274199085.1">
    <property type="nucleotide sequence ID" value="NZ_JAQZAO010000002.1"/>
</dbReference>
<dbReference type="EMBL" id="JAQZAO010000002">
    <property type="protein sequence ID" value="MDD7964529.1"/>
    <property type="molecule type" value="Genomic_DNA"/>
</dbReference>
<dbReference type="HAMAP" id="MF_00902">
    <property type="entry name" value="TatC"/>
    <property type="match status" value="1"/>
</dbReference>
<evidence type="ECO:0000256" key="5">
    <source>
        <dbReference type="ARBA" id="ARBA00023010"/>
    </source>
</evidence>
<dbReference type="Proteomes" id="UP001300763">
    <property type="component" value="Unassembled WGS sequence"/>
</dbReference>
<comment type="caution">
    <text evidence="9">The sequence shown here is derived from an EMBL/GenBank/DDBJ whole genome shotgun (WGS) entry which is preliminary data.</text>
</comment>
<protein>
    <recommendedName>
        <fullName evidence="7">Sec-independent protein translocase protein TatC</fullName>
    </recommendedName>
</protein>
<accession>A0ABT5SNW8</accession>
<dbReference type="PANTHER" id="PTHR30371:SF0">
    <property type="entry name" value="SEC-INDEPENDENT PROTEIN TRANSLOCASE PROTEIN TATC, CHLOROPLASTIC-RELATED"/>
    <property type="match status" value="1"/>
</dbReference>
<dbReference type="InterPro" id="IPR002033">
    <property type="entry name" value="TatC"/>
</dbReference>
<dbReference type="PRINTS" id="PR01840">
    <property type="entry name" value="TATCFAMILY"/>
</dbReference>
<keyword evidence="3 7" id="KW-0653">Protein transport</keyword>
<keyword evidence="2 7" id="KW-0812">Transmembrane</keyword>
<feature type="compositionally biased region" description="Basic and acidic residues" evidence="8">
    <location>
        <begin position="342"/>
        <end position="360"/>
    </location>
</feature>
<evidence type="ECO:0000256" key="4">
    <source>
        <dbReference type="ARBA" id="ARBA00022989"/>
    </source>
</evidence>
<evidence type="ECO:0000256" key="6">
    <source>
        <dbReference type="ARBA" id="ARBA00023136"/>
    </source>
</evidence>
<name>A0ABT5SNW8_9PSEU</name>
<feature type="transmembrane region" description="Helical" evidence="7">
    <location>
        <begin position="240"/>
        <end position="257"/>
    </location>
</feature>
<dbReference type="PROSITE" id="PS01218">
    <property type="entry name" value="TATC"/>
    <property type="match status" value="1"/>
</dbReference>
<feature type="transmembrane region" description="Helical" evidence="7">
    <location>
        <begin position="206"/>
        <end position="228"/>
    </location>
</feature>
<comment type="subunit">
    <text evidence="7">The Tat system comprises two distinct complexes: a TatABC complex, containing multiple copies of TatA, TatB and TatC subunits, and a separate TatA complex, containing only TatA subunits. Substrates initially bind to the TatABC complex, which probably triggers association of the separate TatA complex to form the active translocon.</text>
</comment>
<feature type="compositionally biased region" description="Pro residues" evidence="8">
    <location>
        <begin position="324"/>
        <end position="336"/>
    </location>
</feature>
<keyword evidence="7" id="KW-1003">Cell membrane</keyword>
<feature type="region of interest" description="Disordered" evidence="8">
    <location>
        <begin position="302"/>
        <end position="360"/>
    </location>
</feature>
<feature type="transmembrane region" description="Helical" evidence="7">
    <location>
        <begin position="157"/>
        <end position="179"/>
    </location>
</feature>
<dbReference type="InterPro" id="IPR019820">
    <property type="entry name" value="Sec-indep_translocase_CS"/>
</dbReference>
<keyword evidence="6 7" id="KW-0472">Membrane</keyword>
<evidence type="ECO:0000256" key="2">
    <source>
        <dbReference type="ARBA" id="ARBA00022692"/>
    </source>
</evidence>
<evidence type="ECO:0000313" key="9">
    <source>
        <dbReference type="EMBL" id="MDD7964529.1"/>
    </source>
</evidence>
<keyword evidence="5 7" id="KW-0811">Translocation</keyword>
<comment type="function">
    <text evidence="7">Part of the twin-arginine translocation (Tat) system that transports large folded proteins containing a characteristic twin-arginine motif in their signal peptide across membranes. Together with TatB, TatC is part of a receptor directly interacting with Tat signal peptides.</text>
</comment>
<dbReference type="Pfam" id="PF00902">
    <property type="entry name" value="TatC"/>
    <property type="match status" value="1"/>
</dbReference>
<proteinExistence type="inferred from homology"/>
<keyword evidence="7" id="KW-0813">Transport</keyword>
<evidence type="ECO:0000256" key="8">
    <source>
        <dbReference type="SAM" id="MobiDB-lite"/>
    </source>
</evidence>
<feature type="transmembrane region" description="Helical" evidence="7">
    <location>
        <begin position="263"/>
        <end position="283"/>
    </location>
</feature>
<feature type="transmembrane region" description="Helical" evidence="7">
    <location>
        <begin position="124"/>
        <end position="145"/>
    </location>
</feature>
<feature type="transmembrane region" description="Helical" evidence="7">
    <location>
        <begin position="54"/>
        <end position="74"/>
    </location>
</feature>
<organism evidence="9 10">
    <name type="scientific">Actinomycetospora lemnae</name>
    <dbReference type="NCBI Taxonomy" id="3019891"/>
    <lineage>
        <taxon>Bacteria</taxon>
        <taxon>Bacillati</taxon>
        <taxon>Actinomycetota</taxon>
        <taxon>Actinomycetes</taxon>
        <taxon>Pseudonocardiales</taxon>
        <taxon>Pseudonocardiaceae</taxon>
        <taxon>Actinomycetospora</taxon>
    </lineage>
</organism>
<dbReference type="NCBIfam" id="TIGR00945">
    <property type="entry name" value="tatC"/>
    <property type="match status" value="1"/>
</dbReference>
<sequence length="360" mass="39720">MTSQDAPRNAARPDGSTSRARWWRSLRWPGARRRANPEGTMTLVEHIYELRRRLAIALLAVTAGTVLGFFWYTAYPFGLPSLGQLLTDPYCALPPENRVQIGGGEQCRLVAFGVFEQFTLRLKVAATAGVLMSSPVWFAQIWGFITPGLYAKEKRFAYTFVTAAVVLFTAGAVLAYFVVTQALQFLFTIGGDIQATVLRGSDYFDLLVALLVIFGVSFELPLLVIMLNRVGVISYAQLKRWRRGLVFGLFVFAAIATPGQDPISMLALGVSLVLLLEFAIQIARVHDKREARRPLEQGWSRIPEWKGLDPDQPSPLDDRLGAPGPAPSPSPGPSPRIEPLGDDQRTDRGSDGSAERWDVT</sequence>
<evidence type="ECO:0000313" key="10">
    <source>
        <dbReference type="Proteomes" id="UP001300763"/>
    </source>
</evidence>
<evidence type="ECO:0000256" key="1">
    <source>
        <dbReference type="ARBA" id="ARBA00004141"/>
    </source>
</evidence>
<comment type="subcellular location">
    <subcellularLocation>
        <location evidence="7">Cell membrane</location>
        <topology evidence="7">Multi-pass membrane protein</topology>
    </subcellularLocation>
    <subcellularLocation>
        <location evidence="1">Membrane</location>
        <topology evidence="1">Multi-pass membrane protein</topology>
    </subcellularLocation>
</comment>